<name>A3GG43_PICST</name>
<dbReference type="STRING" id="322104.A3GG43"/>
<dbReference type="RefSeq" id="XP_001387891.2">
    <property type="nucleotide sequence ID" value="XM_001387854.1"/>
</dbReference>
<dbReference type="InterPro" id="IPR036249">
    <property type="entry name" value="Thioredoxin-like_sf"/>
</dbReference>
<gene>
    <name evidence="3" type="primary">TRX3</name>
    <name evidence="3" type="ORF">PICST_52686</name>
</gene>
<reference evidence="3 4" key="1">
    <citation type="journal article" date="2007" name="Nat. Biotechnol.">
        <title>Genome sequence of the lignocellulose-bioconverting and xylose-fermenting yeast Pichia stipitis.</title>
        <authorList>
            <person name="Jeffries T.W."/>
            <person name="Grigoriev I.V."/>
            <person name="Grimwood J."/>
            <person name="Laplaza J.M."/>
            <person name="Aerts A."/>
            <person name="Salamov A."/>
            <person name="Schmutz J."/>
            <person name="Lindquist E."/>
            <person name="Dehal P."/>
            <person name="Shapiro H."/>
            <person name="Jin Y.S."/>
            <person name="Passoth V."/>
            <person name="Richardson P.M."/>
        </authorList>
    </citation>
    <scope>NUCLEOTIDE SEQUENCE [LARGE SCALE GENOMIC DNA]</scope>
    <source>
        <strain evidence="4">ATCC 58785 / CBS 6054 / NBRC 10063 / NRRL Y-11545</strain>
    </source>
</reference>
<organism evidence="3 4">
    <name type="scientific">Scheffersomyces stipitis (strain ATCC 58785 / CBS 6054 / NBRC 10063 / NRRL Y-11545)</name>
    <name type="common">Yeast</name>
    <name type="synonym">Pichia stipitis</name>
    <dbReference type="NCBI Taxonomy" id="322104"/>
    <lineage>
        <taxon>Eukaryota</taxon>
        <taxon>Fungi</taxon>
        <taxon>Dikarya</taxon>
        <taxon>Ascomycota</taxon>
        <taxon>Saccharomycotina</taxon>
        <taxon>Pichiomycetes</taxon>
        <taxon>Debaryomycetaceae</taxon>
        <taxon>Scheffersomyces</taxon>
    </lineage>
</organism>
<evidence type="ECO:0000259" key="2">
    <source>
        <dbReference type="PROSITE" id="PS51352"/>
    </source>
</evidence>
<dbReference type="HOGENOM" id="CLU_090389_14_5_1"/>
<dbReference type="PROSITE" id="PS51352">
    <property type="entry name" value="THIOREDOXIN_2"/>
    <property type="match status" value="1"/>
</dbReference>
<dbReference type="Gene3D" id="3.40.30.10">
    <property type="entry name" value="Glutaredoxin"/>
    <property type="match status" value="1"/>
</dbReference>
<keyword evidence="1" id="KW-1015">Disulfide bond</keyword>
<keyword evidence="4" id="KW-1185">Reference proteome</keyword>
<dbReference type="EMBL" id="AAVQ01000001">
    <property type="protein sequence ID" value="EAZ63868.2"/>
    <property type="molecule type" value="Genomic_DNA"/>
</dbReference>
<protein>
    <submittedName>
        <fullName evidence="3">Thioredoxin</fullName>
    </submittedName>
</protein>
<dbReference type="PRINTS" id="PR00421">
    <property type="entry name" value="THIOREDOXIN"/>
</dbReference>
<dbReference type="CDD" id="cd02947">
    <property type="entry name" value="TRX_family"/>
    <property type="match status" value="1"/>
</dbReference>
<dbReference type="eggNOG" id="KOG0907">
    <property type="taxonomic scope" value="Eukaryota"/>
</dbReference>
<comment type="caution">
    <text evidence="3">The sequence shown here is derived from an EMBL/GenBank/DDBJ whole genome shotgun (WGS) entry which is preliminary data.</text>
</comment>
<dbReference type="KEGG" id="pic:PICST_52686"/>
<dbReference type="OMA" id="WCIPSVF"/>
<feature type="domain" description="Thioredoxin" evidence="2">
    <location>
        <begin position="1"/>
        <end position="111"/>
    </location>
</feature>
<dbReference type="OrthoDB" id="10263751at2759"/>
<dbReference type="PANTHER" id="PTHR46115">
    <property type="entry name" value="THIOREDOXIN-LIKE PROTEIN 1"/>
    <property type="match status" value="1"/>
</dbReference>
<proteinExistence type="predicted"/>
<dbReference type="AlphaFoldDB" id="A3GG43"/>
<dbReference type="InterPro" id="IPR017937">
    <property type="entry name" value="Thioredoxin_CS"/>
</dbReference>
<evidence type="ECO:0000256" key="1">
    <source>
        <dbReference type="ARBA" id="ARBA00023157"/>
    </source>
</evidence>
<dbReference type="FunFam" id="3.40.30.10:FF:000245">
    <property type="entry name" value="Thioredoxin"/>
    <property type="match status" value="1"/>
</dbReference>
<evidence type="ECO:0000313" key="3">
    <source>
        <dbReference type="EMBL" id="EAZ63868.2"/>
    </source>
</evidence>
<evidence type="ECO:0000313" key="4">
    <source>
        <dbReference type="Proteomes" id="UP000002258"/>
    </source>
</evidence>
<sequence>MSSAPSKIQEIPDLAQFNKFIASGEKLTVIDFYATWCGPCKALEPIFELLAERVPEVQFGRVDVDQAQDVSTEYGISSMPTIIYFKNGAKVDTVIGANPPKIVQLISQHSGVDVASR</sequence>
<dbReference type="PROSITE" id="PS00194">
    <property type="entry name" value="THIOREDOXIN_1"/>
    <property type="match status" value="1"/>
</dbReference>
<dbReference type="SUPFAM" id="SSF52833">
    <property type="entry name" value="Thioredoxin-like"/>
    <property type="match status" value="1"/>
</dbReference>
<dbReference type="GeneID" id="4851242"/>
<dbReference type="InterPro" id="IPR005746">
    <property type="entry name" value="Thioredoxin"/>
</dbReference>
<dbReference type="Pfam" id="PF00085">
    <property type="entry name" value="Thioredoxin"/>
    <property type="match status" value="1"/>
</dbReference>
<accession>A3GG43</accession>
<dbReference type="NCBIfam" id="TIGR01068">
    <property type="entry name" value="thioredoxin"/>
    <property type="match status" value="1"/>
</dbReference>
<dbReference type="InParanoid" id="A3GG43"/>
<dbReference type="Proteomes" id="UP000002258">
    <property type="component" value="Chromosome 1"/>
</dbReference>
<dbReference type="GO" id="GO:0015035">
    <property type="term" value="F:protein-disulfide reductase activity"/>
    <property type="evidence" value="ECO:0007669"/>
    <property type="project" value="InterPro"/>
</dbReference>
<dbReference type="InterPro" id="IPR013766">
    <property type="entry name" value="Thioredoxin_domain"/>
</dbReference>